<dbReference type="CDD" id="cd01887">
    <property type="entry name" value="IF2_eIF5B"/>
    <property type="match status" value="1"/>
</dbReference>
<evidence type="ECO:0000313" key="10">
    <source>
        <dbReference type="EMBL" id="HGI30668.1"/>
    </source>
</evidence>
<dbReference type="FunFam" id="2.40.30.10:FF:000007">
    <property type="entry name" value="Translation initiation factor IF-2"/>
    <property type="match status" value="1"/>
</dbReference>
<feature type="binding site" evidence="7">
    <location>
        <begin position="152"/>
        <end position="159"/>
    </location>
    <ligand>
        <name>GTP</name>
        <dbReference type="ChEBI" id="CHEBI:37565"/>
    </ligand>
</feature>
<dbReference type="GO" id="GO:0003924">
    <property type="term" value="F:GTPase activity"/>
    <property type="evidence" value="ECO:0007669"/>
    <property type="project" value="UniProtKB-UniRule"/>
</dbReference>
<dbReference type="FunFam" id="3.40.50.10050:FF:000001">
    <property type="entry name" value="Translation initiation factor IF-2"/>
    <property type="match status" value="1"/>
</dbReference>
<dbReference type="SUPFAM" id="SSF52156">
    <property type="entry name" value="Initiation factor IF2/eIF5b, domain 3"/>
    <property type="match status" value="1"/>
</dbReference>
<dbReference type="EMBL" id="DTFV01000072">
    <property type="protein sequence ID" value="HGI30668.1"/>
    <property type="molecule type" value="Genomic_DNA"/>
</dbReference>
<dbReference type="InterPro" id="IPR036925">
    <property type="entry name" value="TIF_IF2_dom3_sf"/>
</dbReference>
<dbReference type="InterPro" id="IPR005225">
    <property type="entry name" value="Small_GTP-bd"/>
</dbReference>
<dbReference type="Pfam" id="PF04760">
    <property type="entry name" value="IF2_N"/>
    <property type="match status" value="1"/>
</dbReference>
<dbReference type="NCBIfam" id="TIGR00231">
    <property type="entry name" value="small_GTP"/>
    <property type="match status" value="1"/>
</dbReference>
<feature type="domain" description="Tr-type G" evidence="9">
    <location>
        <begin position="143"/>
        <end position="312"/>
    </location>
</feature>
<keyword evidence="4 7" id="KW-0547">Nucleotide-binding</keyword>
<dbReference type="NCBIfam" id="TIGR00487">
    <property type="entry name" value="IF-2"/>
    <property type="match status" value="1"/>
</dbReference>
<feature type="region of interest" description="G-domain" evidence="7">
    <location>
        <begin position="146"/>
        <end position="294"/>
    </location>
</feature>
<dbReference type="Gene3D" id="3.40.50.10050">
    <property type="entry name" value="Translation initiation factor IF- 2, domain 3"/>
    <property type="match status" value="1"/>
</dbReference>
<dbReference type="PANTHER" id="PTHR43381:SF5">
    <property type="entry name" value="TR-TYPE G DOMAIN-CONTAINING PROTEIN"/>
    <property type="match status" value="1"/>
</dbReference>
<feature type="binding site" evidence="7">
    <location>
        <begin position="198"/>
        <end position="202"/>
    </location>
    <ligand>
        <name>GTP</name>
        <dbReference type="ChEBI" id="CHEBI:37565"/>
    </ligand>
</feature>
<comment type="function">
    <text evidence="7 8">One of the essential components for the initiation of protein synthesis. Protects formylmethionyl-tRNA from spontaneous hydrolysis and promotes its binding to the 30S ribosomal subunits. Also involved in the hydrolysis of GTP during the formation of the 70S ribosomal complex.</text>
</comment>
<dbReference type="InterPro" id="IPR000795">
    <property type="entry name" value="T_Tr_GTP-bd_dom"/>
</dbReference>
<reference evidence="10" key="1">
    <citation type="journal article" date="2020" name="mSystems">
        <title>Genome- and Community-Level Interaction Insights into Carbon Utilization and Element Cycling Functions of Hydrothermarchaeota in Hydrothermal Sediment.</title>
        <authorList>
            <person name="Zhou Z."/>
            <person name="Liu Y."/>
            <person name="Xu W."/>
            <person name="Pan J."/>
            <person name="Luo Z.H."/>
            <person name="Li M."/>
        </authorList>
    </citation>
    <scope>NUCLEOTIDE SEQUENCE [LARGE SCALE GENOMIC DNA]</scope>
    <source>
        <strain evidence="10">SpSt-747</strain>
    </source>
</reference>
<dbReference type="GO" id="GO:0005829">
    <property type="term" value="C:cytosol"/>
    <property type="evidence" value="ECO:0007669"/>
    <property type="project" value="TreeGrafter"/>
</dbReference>
<dbReference type="GO" id="GO:0003743">
    <property type="term" value="F:translation initiation factor activity"/>
    <property type="evidence" value="ECO:0007669"/>
    <property type="project" value="UniProtKB-UniRule"/>
</dbReference>
<evidence type="ECO:0000256" key="3">
    <source>
        <dbReference type="ARBA" id="ARBA00022540"/>
    </source>
</evidence>
<dbReference type="FunFam" id="3.40.50.300:FF:000019">
    <property type="entry name" value="Translation initiation factor IF-2"/>
    <property type="match status" value="1"/>
</dbReference>
<evidence type="ECO:0000256" key="1">
    <source>
        <dbReference type="ARBA" id="ARBA00007733"/>
    </source>
</evidence>
<dbReference type="FunFam" id="2.40.30.10:FF:000008">
    <property type="entry name" value="Translation initiation factor IF-2"/>
    <property type="match status" value="1"/>
</dbReference>
<dbReference type="SUPFAM" id="SSF52540">
    <property type="entry name" value="P-loop containing nucleoside triphosphate hydrolases"/>
    <property type="match status" value="1"/>
</dbReference>
<comment type="subcellular location">
    <subcellularLocation>
        <location evidence="7">Cytoplasm</location>
    </subcellularLocation>
</comment>
<evidence type="ECO:0000256" key="7">
    <source>
        <dbReference type="HAMAP-Rule" id="MF_00100"/>
    </source>
</evidence>
<protein>
    <recommendedName>
        <fullName evidence="2 7">Translation initiation factor IF-2</fullName>
    </recommendedName>
</protein>
<keyword evidence="6 7" id="KW-0342">GTP-binding</keyword>
<accession>A0A7V3YGG0</accession>
<dbReference type="SUPFAM" id="SSF50447">
    <property type="entry name" value="Translation proteins"/>
    <property type="match status" value="2"/>
</dbReference>
<dbReference type="PROSITE" id="PS51722">
    <property type="entry name" value="G_TR_2"/>
    <property type="match status" value="1"/>
</dbReference>
<keyword evidence="3 7" id="KW-0396">Initiation factor</keyword>
<dbReference type="HAMAP" id="MF_00100_B">
    <property type="entry name" value="IF_2_B"/>
    <property type="match status" value="1"/>
</dbReference>
<name>A0A7V3YGG0_9BACT</name>
<dbReference type="Pfam" id="PF22042">
    <property type="entry name" value="EF-G_D2"/>
    <property type="match status" value="1"/>
</dbReference>
<dbReference type="InterPro" id="IPR023115">
    <property type="entry name" value="TIF_IF2_dom3"/>
</dbReference>
<evidence type="ECO:0000256" key="8">
    <source>
        <dbReference type="RuleBase" id="RU000644"/>
    </source>
</evidence>
<dbReference type="InterPro" id="IPR015760">
    <property type="entry name" value="TIF_IF2"/>
</dbReference>
<evidence type="ECO:0000256" key="4">
    <source>
        <dbReference type="ARBA" id="ARBA00022741"/>
    </source>
</evidence>
<dbReference type="CDD" id="cd03692">
    <property type="entry name" value="mtIF2_IVc"/>
    <property type="match status" value="1"/>
</dbReference>
<evidence type="ECO:0000256" key="5">
    <source>
        <dbReference type="ARBA" id="ARBA00022917"/>
    </source>
</evidence>
<evidence type="ECO:0000259" key="9">
    <source>
        <dbReference type="PROSITE" id="PS51722"/>
    </source>
</evidence>
<dbReference type="Pfam" id="PF11987">
    <property type="entry name" value="IF-2"/>
    <property type="match status" value="1"/>
</dbReference>
<dbReference type="InterPro" id="IPR009000">
    <property type="entry name" value="Transl_B-barrel_sf"/>
</dbReference>
<evidence type="ECO:0000256" key="2">
    <source>
        <dbReference type="ARBA" id="ARBA00020675"/>
    </source>
</evidence>
<feature type="binding site" evidence="7">
    <location>
        <begin position="252"/>
        <end position="255"/>
    </location>
    <ligand>
        <name>GTP</name>
        <dbReference type="ChEBI" id="CHEBI:37565"/>
    </ligand>
</feature>
<dbReference type="Pfam" id="PF00009">
    <property type="entry name" value="GTP_EFTU"/>
    <property type="match status" value="1"/>
</dbReference>
<keyword evidence="7" id="KW-0963">Cytoplasm</keyword>
<dbReference type="AlphaFoldDB" id="A0A7V3YGG0"/>
<dbReference type="InterPro" id="IPR044145">
    <property type="entry name" value="IF2_II"/>
</dbReference>
<dbReference type="InterPro" id="IPR006847">
    <property type="entry name" value="IF2_N"/>
</dbReference>
<dbReference type="GO" id="GO:0005525">
    <property type="term" value="F:GTP binding"/>
    <property type="evidence" value="ECO:0007669"/>
    <property type="project" value="UniProtKB-KW"/>
</dbReference>
<dbReference type="InterPro" id="IPR027417">
    <property type="entry name" value="P-loop_NTPase"/>
</dbReference>
<dbReference type="Gene3D" id="1.10.10.2480">
    <property type="match status" value="1"/>
</dbReference>
<evidence type="ECO:0000256" key="6">
    <source>
        <dbReference type="ARBA" id="ARBA00023134"/>
    </source>
</evidence>
<organism evidence="10">
    <name type="scientific">Candidatus Caldatribacterium californiense</name>
    <dbReference type="NCBI Taxonomy" id="1454726"/>
    <lineage>
        <taxon>Bacteria</taxon>
        <taxon>Pseudomonadati</taxon>
        <taxon>Atribacterota</taxon>
        <taxon>Atribacteria</taxon>
        <taxon>Atribacterales</taxon>
        <taxon>Candidatus Caldatribacteriaceae</taxon>
        <taxon>Candidatus Caldatribacterium</taxon>
    </lineage>
</organism>
<comment type="similarity">
    <text evidence="1 7 8">Belongs to the TRAFAC class translation factor GTPase superfamily. Classic translation factor GTPase family. IF-2 subfamily.</text>
</comment>
<sequence length="642" mass="71600">MTKVRVYKVAERLGMPTHEVMDMLRELGADIKNHMSSIDEDLVELLEEEIEFRRRREEELRKKREKTVVLENPPTLRELARLLGEEETEVLLRLADLNVIPHSKKPLPPLVVERLLREKGFEVEWKENLREEVLRSLEVERLPRPPVVTILGHVDHGKTTLLDAIRRSRVAESEYGGITQKIGAYQVDVGGRKITFIDTPGHEAFTTMRARGAQVTDIAVLVVAADDGVMPQTVEAIQHAKAADVPILVAINKIDKPGANPERVKQQLAEHGLIPEEWGGETICVAISALQRKGIQDLLDMILLQADLLELRARYAGPAVGVIIESRLDRGKGPVATVIVQEGTLRVGDFFVAGTTWGRVRSLFDDLGRSLKEAPPATPVEVVGFAELPPAGTKLVVVEEEKTATVVAERRKERERERALREAGNRVVSLEELLAPEEGKVKELHLVLKADYQGSLEALERAISQLGDERVTINVVFRGVGNINEADVMLASASSGVVIGFNVKLPNEVAKVAKQEGVEVRLYRIIYDVVEDMKRAIQGLIEPRKVEEVIGRAEVRALFKVPRVGIVAGCYVLEGKIDRNAFVRVLRRGEVLQEKVRIASLKRFKDDVREVAQGYECGIALEGFEGFTEGDIFEAYVVKEER</sequence>
<proteinExistence type="inferred from homology"/>
<dbReference type="Gene3D" id="3.40.50.300">
    <property type="entry name" value="P-loop containing nucleotide triphosphate hydrolases"/>
    <property type="match status" value="1"/>
</dbReference>
<keyword evidence="5 7" id="KW-0648">Protein biosynthesis</keyword>
<dbReference type="Gene3D" id="2.40.30.10">
    <property type="entry name" value="Translation factors"/>
    <property type="match status" value="2"/>
</dbReference>
<dbReference type="InterPro" id="IPR053905">
    <property type="entry name" value="EF-G-like_DII"/>
</dbReference>
<dbReference type="PANTHER" id="PTHR43381">
    <property type="entry name" value="TRANSLATION INITIATION FACTOR IF-2-RELATED"/>
    <property type="match status" value="1"/>
</dbReference>
<dbReference type="CDD" id="cd03702">
    <property type="entry name" value="IF2_mtIF2_II"/>
    <property type="match status" value="1"/>
</dbReference>
<gene>
    <name evidence="7" type="primary">infB</name>
    <name evidence="10" type="ORF">ENV30_05095</name>
</gene>
<dbReference type="InterPro" id="IPR000178">
    <property type="entry name" value="TF_IF2_bacterial-like"/>
</dbReference>
<comment type="caution">
    <text evidence="10">The sequence shown here is derived from an EMBL/GenBank/DDBJ whole genome shotgun (WGS) entry which is preliminary data.</text>
</comment>